<dbReference type="InterPro" id="IPR049500">
    <property type="entry name" value="Peptidase_M50B-like"/>
</dbReference>
<accession>A0ABS4R9Z2</accession>
<reference evidence="2 3" key="1">
    <citation type="submission" date="2021-03" db="EMBL/GenBank/DDBJ databases">
        <title>Genomic Encyclopedia of Type Strains, Phase IV (KMG-IV): sequencing the most valuable type-strain genomes for metagenomic binning, comparative biology and taxonomic classification.</title>
        <authorList>
            <person name="Goeker M."/>
        </authorList>
    </citation>
    <scope>NUCLEOTIDE SEQUENCE [LARGE SCALE GENOMIC DNA]</scope>
    <source>
        <strain evidence="2 3">DSM 26675</strain>
    </source>
</reference>
<evidence type="ECO:0008006" key="4">
    <source>
        <dbReference type="Google" id="ProtNLM"/>
    </source>
</evidence>
<gene>
    <name evidence="2" type="ORF">J2Z40_000263</name>
</gene>
<feature type="transmembrane region" description="Helical" evidence="1">
    <location>
        <begin position="74"/>
        <end position="99"/>
    </location>
</feature>
<dbReference type="EMBL" id="JAGIKZ010000001">
    <property type="protein sequence ID" value="MBP2239710.1"/>
    <property type="molecule type" value="Genomic_DNA"/>
</dbReference>
<comment type="caution">
    <text evidence="2">The sequence shown here is derived from an EMBL/GenBank/DDBJ whole genome shotgun (WGS) entry which is preliminary data.</text>
</comment>
<keyword evidence="1" id="KW-0472">Membrane</keyword>
<feature type="transmembrane region" description="Helical" evidence="1">
    <location>
        <begin position="199"/>
        <end position="218"/>
    </location>
</feature>
<feature type="transmembrane region" description="Helical" evidence="1">
    <location>
        <begin position="12"/>
        <end position="32"/>
    </location>
</feature>
<evidence type="ECO:0000313" key="3">
    <source>
        <dbReference type="Proteomes" id="UP001519293"/>
    </source>
</evidence>
<dbReference type="Pfam" id="PF13398">
    <property type="entry name" value="Peptidase_M50B"/>
    <property type="match status" value="1"/>
</dbReference>
<keyword evidence="1" id="KW-0812">Transmembrane</keyword>
<feature type="transmembrane region" description="Helical" evidence="1">
    <location>
        <begin position="129"/>
        <end position="147"/>
    </location>
</feature>
<dbReference type="Proteomes" id="UP001519293">
    <property type="component" value="Unassembled WGS sequence"/>
</dbReference>
<feature type="transmembrane region" description="Helical" evidence="1">
    <location>
        <begin position="154"/>
        <end position="179"/>
    </location>
</feature>
<organism evidence="2 3">
    <name type="scientific">Cytobacillus eiseniae</name>
    <dbReference type="NCBI Taxonomy" id="762947"/>
    <lineage>
        <taxon>Bacteria</taxon>
        <taxon>Bacillati</taxon>
        <taxon>Bacillota</taxon>
        <taxon>Bacilli</taxon>
        <taxon>Bacillales</taxon>
        <taxon>Bacillaceae</taxon>
        <taxon>Cytobacillus</taxon>
    </lineage>
</organism>
<proteinExistence type="predicted"/>
<sequence length="226" mass="25690">MNTIKEKFSWTFILFIIIAIILTNIPILGSYFRVINTVIHESGHAFIALFGGKVHEISLFMNTEGVTYTSHSSWFGGFFTGGAGYVFSSFMAFLSFWLISKKKYKLLITIYLFFIGFNLLFWVRNFYGVFWLITFGAGFLFILFKGSSKIVQNLLLLIASVLLVESIASSYIILYLSFIQPHAAGDATGLYRATHFIPAQVWGILFFVQAIFFTLIGFKTNSFKIE</sequence>
<feature type="transmembrane region" description="Helical" evidence="1">
    <location>
        <begin position="106"/>
        <end position="123"/>
    </location>
</feature>
<evidence type="ECO:0000313" key="2">
    <source>
        <dbReference type="EMBL" id="MBP2239710.1"/>
    </source>
</evidence>
<keyword evidence="3" id="KW-1185">Reference proteome</keyword>
<dbReference type="RefSeq" id="WP_066394491.1">
    <property type="nucleotide sequence ID" value="NZ_JAGIKZ010000001.1"/>
</dbReference>
<protein>
    <recommendedName>
        <fullName evidence="4">M50 family peptidase</fullName>
    </recommendedName>
</protein>
<evidence type="ECO:0000256" key="1">
    <source>
        <dbReference type="SAM" id="Phobius"/>
    </source>
</evidence>
<keyword evidence="1" id="KW-1133">Transmembrane helix</keyword>
<name>A0ABS4R9Z2_9BACI</name>